<dbReference type="InterPro" id="IPR007267">
    <property type="entry name" value="GtrA_DPMS_TM"/>
</dbReference>
<feature type="transmembrane region" description="Helical" evidence="5">
    <location>
        <begin position="112"/>
        <end position="133"/>
    </location>
</feature>
<comment type="caution">
    <text evidence="7">The sequence shown here is derived from an EMBL/GenBank/DDBJ whole genome shotgun (WGS) entry which is preliminary data.</text>
</comment>
<evidence type="ECO:0000256" key="5">
    <source>
        <dbReference type="SAM" id="Phobius"/>
    </source>
</evidence>
<dbReference type="Proteomes" id="UP000606730">
    <property type="component" value="Unassembled WGS sequence"/>
</dbReference>
<dbReference type="EMBL" id="BMKN01000003">
    <property type="protein sequence ID" value="GGE61888.1"/>
    <property type="molecule type" value="Genomic_DNA"/>
</dbReference>
<evidence type="ECO:0000313" key="7">
    <source>
        <dbReference type="EMBL" id="GGE61888.1"/>
    </source>
</evidence>
<name>A0A917AN69_9RHOB</name>
<dbReference type="GO" id="GO:0000271">
    <property type="term" value="P:polysaccharide biosynthetic process"/>
    <property type="evidence" value="ECO:0007669"/>
    <property type="project" value="InterPro"/>
</dbReference>
<feature type="transmembrane region" description="Helical" evidence="5">
    <location>
        <begin position="85"/>
        <end position="106"/>
    </location>
</feature>
<evidence type="ECO:0000259" key="6">
    <source>
        <dbReference type="Pfam" id="PF04138"/>
    </source>
</evidence>
<dbReference type="AlphaFoldDB" id="A0A917AN69"/>
<dbReference type="Pfam" id="PF04138">
    <property type="entry name" value="GtrA_DPMS_TM"/>
    <property type="match status" value="1"/>
</dbReference>
<accession>A0A917AN69</accession>
<evidence type="ECO:0000256" key="4">
    <source>
        <dbReference type="ARBA" id="ARBA00023136"/>
    </source>
</evidence>
<sequence>MLRWFVNTVHDQPELVRIAIVAVMGTALSWVTYEIVYFLNPFSPRAPLSWGMAFTIGIFRQHHLHRTLSFPKARLSYLSSLQREIAASVLILLIGVILNYSLTQVFDLQHRVAWGLCLVTVSGIEYALMKLFVFSGRREGDSL</sequence>
<reference evidence="7" key="1">
    <citation type="journal article" date="2014" name="Int. J. Syst. Evol. Microbiol.">
        <title>Complete genome sequence of Corynebacterium casei LMG S-19264T (=DSM 44701T), isolated from a smear-ripened cheese.</title>
        <authorList>
            <consortium name="US DOE Joint Genome Institute (JGI-PGF)"/>
            <person name="Walter F."/>
            <person name="Albersmeier A."/>
            <person name="Kalinowski J."/>
            <person name="Ruckert C."/>
        </authorList>
    </citation>
    <scope>NUCLEOTIDE SEQUENCE</scope>
    <source>
        <strain evidence="7">CGMCC 1.16012</strain>
    </source>
</reference>
<evidence type="ECO:0000256" key="1">
    <source>
        <dbReference type="ARBA" id="ARBA00004141"/>
    </source>
</evidence>
<dbReference type="OrthoDB" id="1434957at2"/>
<proteinExistence type="predicted"/>
<protein>
    <recommendedName>
        <fullName evidence="6">GtrA/DPMS transmembrane domain-containing protein</fullName>
    </recommendedName>
</protein>
<feature type="domain" description="GtrA/DPMS transmembrane" evidence="6">
    <location>
        <begin position="19"/>
        <end position="134"/>
    </location>
</feature>
<feature type="transmembrane region" description="Helical" evidence="5">
    <location>
        <begin position="15"/>
        <end position="39"/>
    </location>
</feature>
<reference evidence="7" key="2">
    <citation type="submission" date="2020-09" db="EMBL/GenBank/DDBJ databases">
        <authorList>
            <person name="Sun Q."/>
            <person name="Zhou Y."/>
        </authorList>
    </citation>
    <scope>NUCLEOTIDE SEQUENCE</scope>
    <source>
        <strain evidence="7">CGMCC 1.16012</strain>
    </source>
</reference>
<evidence type="ECO:0000256" key="3">
    <source>
        <dbReference type="ARBA" id="ARBA00022989"/>
    </source>
</evidence>
<keyword evidence="8" id="KW-1185">Reference proteome</keyword>
<evidence type="ECO:0000256" key="2">
    <source>
        <dbReference type="ARBA" id="ARBA00022692"/>
    </source>
</evidence>
<comment type="subcellular location">
    <subcellularLocation>
        <location evidence="1">Membrane</location>
        <topology evidence="1">Multi-pass membrane protein</topology>
    </subcellularLocation>
</comment>
<keyword evidence="2 5" id="KW-0812">Transmembrane</keyword>
<dbReference type="RefSeq" id="WP_143226540.1">
    <property type="nucleotide sequence ID" value="NZ_BMKN01000003.1"/>
</dbReference>
<organism evidence="7 8">
    <name type="scientific">Actibacterium pelagium</name>
    <dbReference type="NCBI Taxonomy" id="2029103"/>
    <lineage>
        <taxon>Bacteria</taxon>
        <taxon>Pseudomonadati</taxon>
        <taxon>Pseudomonadota</taxon>
        <taxon>Alphaproteobacteria</taxon>
        <taxon>Rhodobacterales</taxon>
        <taxon>Roseobacteraceae</taxon>
        <taxon>Actibacterium</taxon>
    </lineage>
</organism>
<gene>
    <name evidence="7" type="ORF">GCM10011517_31920</name>
</gene>
<dbReference type="GO" id="GO:0016020">
    <property type="term" value="C:membrane"/>
    <property type="evidence" value="ECO:0007669"/>
    <property type="project" value="UniProtKB-SubCell"/>
</dbReference>
<keyword evidence="3 5" id="KW-1133">Transmembrane helix</keyword>
<keyword evidence="4 5" id="KW-0472">Membrane</keyword>
<evidence type="ECO:0000313" key="8">
    <source>
        <dbReference type="Proteomes" id="UP000606730"/>
    </source>
</evidence>